<dbReference type="Proteomes" id="UP000007752">
    <property type="component" value="Chromosome 9"/>
</dbReference>
<evidence type="ECO:0000256" key="1">
    <source>
        <dbReference type="SAM" id="MobiDB-lite"/>
    </source>
</evidence>
<gene>
    <name evidence="2" type="ORF">OsJ_29135</name>
</gene>
<feature type="compositionally biased region" description="Low complexity" evidence="1">
    <location>
        <begin position="237"/>
        <end position="248"/>
    </location>
</feature>
<organism evidence="2">
    <name type="scientific">Oryza sativa subsp. japonica</name>
    <name type="common">Rice</name>
    <dbReference type="NCBI Taxonomy" id="39947"/>
    <lineage>
        <taxon>Eukaryota</taxon>
        <taxon>Viridiplantae</taxon>
        <taxon>Streptophyta</taxon>
        <taxon>Embryophyta</taxon>
        <taxon>Tracheophyta</taxon>
        <taxon>Spermatophyta</taxon>
        <taxon>Magnoliopsida</taxon>
        <taxon>Liliopsida</taxon>
        <taxon>Poales</taxon>
        <taxon>Poaceae</taxon>
        <taxon>BOP clade</taxon>
        <taxon>Oryzoideae</taxon>
        <taxon>Oryzeae</taxon>
        <taxon>Oryzinae</taxon>
        <taxon>Oryza</taxon>
        <taxon>Oryza sativa</taxon>
    </lineage>
</organism>
<evidence type="ECO:0000313" key="2">
    <source>
        <dbReference type="EMBL" id="EAZ44516.1"/>
    </source>
</evidence>
<dbReference type="PANTHER" id="PTHR34303:SF8">
    <property type="entry name" value="OS09G0372600 PROTEIN"/>
    <property type="match status" value="1"/>
</dbReference>
<sequence length="587" mass="64333">MTTQLSTAETPLSVQLAVAWGTASPIAMPHSRRGKSPRVPVPPIPSNQQLAHPSSKAAGSKNPAPPPLRLQHHFQKKPYPNSLHSVKMESATAQVLSGEDAVLAATFAADMLAGDQTAASEGQDGGLNYWDNEVSFDLEQLFASAPLPHPCLAILAAHRTAVAGPSRPKGKSPLSIVGAALPVISEPDEVKDIFMCESGTASRPARVPVVSFNSRSPPPPASRRARLPHLGSGGSRPTGTPSSSSSIEVESDDISSADSPQTGQLNQFLAQLNPAFAELLRMYPLHYDMFAPYADMRITAHYASAFLYPAASEPSRVIWEAMREYLPHIHFSLNPARRGAMFVRFSTPEDRDAAVDFPGTMMAEGHILVLEKPEDNETCFHQPLDKLTELEVLDWPPEHRIPGRIRNLFIGVAFVIEIDDECVYGDDMSFLCLVVQQYPGQPVLPAMFVWLRNGDIAVAKIKIIRTWDASQNFDDNGTYTHHFPVLVVPNPGRHFSQAPLPPPPINPAPPPQFEDNLHVWSSVHITELVDDPVIGHLKDLSLPTLTEHLPHEDTEPDQTYSVRKTKGDKKRANEEIVKRRQSSRLAA</sequence>
<protein>
    <submittedName>
        <fullName evidence="2">Uncharacterized protein</fullName>
    </submittedName>
</protein>
<dbReference type="EMBL" id="CM000146">
    <property type="protein sequence ID" value="EAZ44516.1"/>
    <property type="molecule type" value="Genomic_DNA"/>
</dbReference>
<dbReference type="AlphaFoldDB" id="A3BY77"/>
<dbReference type="PANTHER" id="PTHR34303">
    <property type="entry name" value="OS01G0890400 PROTEIN-RELATED"/>
    <property type="match status" value="1"/>
</dbReference>
<feature type="region of interest" description="Disordered" evidence="1">
    <location>
        <begin position="207"/>
        <end position="261"/>
    </location>
</feature>
<proteinExistence type="predicted"/>
<name>A3BY77_ORYSJ</name>
<accession>A3BY77</accession>
<reference evidence="2" key="1">
    <citation type="journal article" date="2005" name="PLoS Biol.">
        <title>The genomes of Oryza sativa: a history of duplications.</title>
        <authorList>
            <person name="Yu J."/>
            <person name="Wang J."/>
            <person name="Lin W."/>
            <person name="Li S."/>
            <person name="Li H."/>
            <person name="Zhou J."/>
            <person name="Ni P."/>
            <person name="Dong W."/>
            <person name="Hu S."/>
            <person name="Zeng C."/>
            <person name="Zhang J."/>
            <person name="Zhang Y."/>
            <person name="Li R."/>
            <person name="Xu Z."/>
            <person name="Li S."/>
            <person name="Li X."/>
            <person name="Zheng H."/>
            <person name="Cong L."/>
            <person name="Lin L."/>
            <person name="Yin J."/>
            <person name="Geng J."/>
            <person name="Li G."/>
            <person name="Shi J."/>
            <person name="Liu J."/>
            <person name="Lv H."/>
            <person name="Li J."/>
            <person name="Wang J."/>
            <person name="Deng Y."/>
            <person name="Ran L."/>
            <person name="Shi X."/>
            <person name="Wang X."/>
            <person name="Wu Q."/>
            <person name="Li C."/>
            <person name="Ren X."/>
            <person name="Wang J."/>
            <person name="Wang X."/>
            <person name="Li D."/>
            <person name="Liu D."/>
            <person name="Zhang X."/>
            <person name="Ji Z."/>
            <person name="Zhao W."/>
            <person name="Sun Y."/>
            <person name="Zhang Z."/>
            <person name="Bao J."/>
            <person name="Han Y."/>
            <person name="Dong L."/>
            <person name="Ji J."/>
            <person name="Chen P."/>
            <person name="Wu S."/>
            <person name="Liu J."/>
            <person name="Xiao Y."/>
            <person name="Bu D."/>
            <person name="Tan J."/>
            <person name="Yang L."/>
            <person name="Ye C."/>
            <person name="Zhang J."/>
            <person name="Xu J."/>
            <person name="Zhou Y."/>
            <person name="Yu Y."/>
            <person name="Zhang B."/>
            <person name="Zhuang S."/>
            <person name="Wei H."/>
            <person name="Liu B."/>
            <person name="Lei M."/>
            <person name="Yu H."/>
            <person name="Li Y."/>
            <person name="Xu H."/>
            <person name="Wei S."/>
            <person name="He X."/>
            <person name="Fang L."/>
            <person name="Zhang Z."/>
            <person name="Zhang Y."/>
            <person name="Huang X."/>
            <person name="Su Z."/>
            <person name="Tong W."/>
            <person name="Li J."/>
            <person name="Tong Z."/>
            <person name="Li S."/>
            <person name="Ye J."/>
            <person name="Wang L."/>
            <person name="Fang L."/>
            <person name="Lei T."/>
            <person name="Chen C."/>
            <person name="Chen H."/>
            <person name="Xu Z."/>
            <person name="Li H."/>
            <person name="Huang H."/>
            <person name="Zhang F."/>
            <person name="Xu H."/>
            <person name="Li N."/>
            <person name="Zhao C."/>
            <person name="Li S."/>
            <person name="Dong L."/>
            <person name="Huang Y."/>
            <person name="Li L."/>
            <person name="Xi Y."/>
            <person name="Qi Q."/>
            <person name="Li W."/>
            <person name="Zhang B."/>
            <person name="Hu W."/>
            <person name="Zhang Y."/>
            <person name="Tian X."/>
            <person name="Jiao Y."/>
            <person name="Liang X."/>
            <person name="Jin J."/>
            <person name="Gao L."/>
            <person name="Zheng W."/>
            <person name="Hao B."/>
            <person name="Liu S."/>
            <person name="Wang W."/>
            <person name="Yuan L."/>
            <person name="Cao M."/>
            <person name="McDermott J."/>
            <person name="Samudrala R."/>
            <person name="Wang J."/>
            <person name="Wong G.K."/>
            <person name="Yang H."/>
        </authorList>
    </citation>
    <scope>NUCLEOTIDE SEQUENCE [LARGE SCALE GENOMIC DNA]</scope>
</reference>
<feature type="region of interest" description="Disordered" evidence="1">
    <location>
        <begin position="547"/>
        <end position="587"/>
    </location>
</feature>
<reference evidence="2" key="2">
    <citation type="submission" date="2008-12" db="EMBL/GenBank/DDBJ databases">
        <title>Improved gene annotation of the rice (Oryza sativa) genomes.</title>
        <authorList>
            <person name="Wang J."/>
            <person name="Li R."/>
            <person name="Fan W."/>
            <person name="Huang Q."/>
            <person name="Zhang J."/>
            <person name="Zhou Y."/>
            <person name="Hu Y."/>
            <person name="Zi S."/>
            <person name="Li J."/>
            <person name="Ni P."/>
            <person name="Zheng H."/>
            <person name="Zhang Y."/>
            <person name="Zhao M."/>
            <person name="Hao Q."/>
            <person name="McDermott J."/>
            <person name="Samudrala R."/>
            <person name="Kristiansen K."/>
            <person name="Wong G.K.-S."/>
        </authorList>
    </citation>
    <scope>NUCLEOTIDE SEQUENCE</scope>
</reference>
<feature type="region of interest" description="Disordered" evidence="1">
    <location>
        <begin position="27"/>
        <end position="68"/>
    </location>
</feature>